<proteinExistence type="predicted"/>
<feature type="domain" description="Enoyl reductase (ER)" evidence="1">
    <location>
        <begin position="19"/>
        <end position="315"/>
    </location>
</feature>
<dbReference type="InterPro" id="IPR052585">
    <property type="entry name" value="Lipid_raft_assoc_Zn_ADH"/>
</dbReference>
<dbReference type="SMART" id="SM00829">
    <property type="entry name" value="PKS_ER"/>
    <property type="match status" value="1"/>
</dbReference>
<dbReference type="SUPFAM" id="SSF51735">
    <property type="entry name" value="NAD(P)-binding Rossmann-fold domains"/>
    <property type="match status" value="1"/>
</dbReference>
<organism evidence="2 3">
    <name type="scientific">Saccharothrix carnea</name>
    <dbReference type="NCBI Taxonomy" id="1280637"/>
    <lineage>
        <taxon>Bacteria</taxon>
        <taxon>Bacillati</taxon>
        <taxon>Actinomycetota</taxon>
        <taxon>Actinomycetes</taxon>
        <taxon>Pseudonocardiales</taxon>
        <taxon>Pseudonocardiaceae</taxon>
        <taxon>Saccharothrix</taxon>
    </lineage>
</organism>
<dbReference type="GO" id="GO:0008270">
    <property type="term" value="F:zinc ion binding"/>
    <property type="evidence" value="ECO:0007669"/>
    <property type="project" value="InterPro"/>
</dbReference>
<dbReference type="InterPro" id="IPR036291">
    <property type="entry name" value="NAD(P)-bd_dom_sf"/>
</dbReference>
<dbReference type="Proteomes" id="UP000241118">
    <property type="component" value="Unassembled WGS sequence"/>
</dbReference>
<dbReference type="PANTHER" id="PTHR43482">
    <property type="entry name" value="PROTEIN AST1-RELATED"/>
    <property type="match status" value="1"/>
</dbReference>
<dbReference type="Gene3D" id="3.90.180.10">
    <property type="entry name" value="Medium-chain alcohol dehydrogenases, catalytic domain"/>
    <property type="match status" value="1"/>
</dbReference>
<name>A0A2P8IIQ7_SACCR</name>
<dbReference type="InterPro" id="IPR020843">
    <property type="entry name" value="ER"/>
</dbReference>
<dbReference type="Pfam" id="PF08240">
    <property type="entry name" value="ADH_N"/>
    <property type="match status" value="1"/>
</dbReference>
<dbReference type="InterPro" id="IPR011032">
    <property type="entry name" value="GroES-like_sf"/>
</dbReference>
<protein>
    <submittedName>
        <fullName evidence="2">NADPH:quinone reductase-like Zn-dependent oxidoreductase</fullName>
    </submittedName>
</protein>
<reference evidence="2 3" key="1">
    <citation type="submission" date="2018-03" db="EMBL/GenBank/DDBJ databases">
        <title>Genomic Encyclopedia of Type Strains, Phase III (KMG-III): the genomes of soil and plant-associated and newly described type strains.</title>
        <authorList>
            <person name="Whitman W."/>
        </authorList>
    </citation>
    <scope>NUCLEOTIDE SEQUENCE [LARGE SCALE GENOMIC DNA]</scope>
    <source>
        <strain evidence="2 3">CGMCC 4.7097</strain>
    </source>
</reference>
<gene>
    <name evidence="2" type="ORF">B0I31_101578</name>
</gene>
<dbReference type="Pfam" id="PF13602">
    <property type="entry name" value="ADH_zinc_N_2"/>
    <property type="match status" value="1"/>
</dbReference>
<dbReference type="EMBL" id="PYAX01000001">
    <property type="protein sequence ID" value="PSL58360.1"/>
    <property type="molecule type" value="Genomic_DNA"/>
</dbReference>
<dbReference type="PROSITE" id="PS01162">
    <property type="entry name" value="QOR_ZETA_CRYSTAL"/>
    <property type="match status" value="1"/>
</dbReference>
<accession>A0A2P8IIQ7</accession>
<dbReference type="PANTHER" id="PTHR43482:SF1">
    <property type="entry name" value="PROTEIN AST1-RELATED"/>
    <property type="match status" value="1"/>
</dbReference>
<dbReference type="SUPFAM" id="SSF50129">
    <property type="entry name" value="GroES-like"/>
    <property type="match status" value="1"/>
</dbReference>
<dbReference type="AlphaFoldDB" id="A0A2P8IIQ7"/>
<keyword evidence="3" id="KW-1185">Reference proteome</keyword>
<dbReference type="CDD" id="cd05289">
    <property type="entry name" value="MDR_like_2"/>
    <property type="match status" value="1"/>
</dbReference>
<evidence type="ECO:0000259" key="1">
    <source>
        <dbReference type="SMART" id="SM00829"/>
    </source>
</evidence>
<dbReference type="InterPro" id="IPR013154">
    <property type="entry name" value="ADH-like_N"/>
</dbReference>
<dbReference type="GO" id="GO:0016491">
    <property type="term" value="F:oxidoreductase activity"/>
    <property type="evidence" value="ECO:0007669"/>
    <property type="project" value="InterPro"/>
</dbReference>
<comment type="caution">
    <text evidence="2">The sequence shown here is derived from an EMBL/GenBank/DDBJ whole genome shotgun (WGS) entry which is preliminary data.</text>
</comment>
<dbReference type="Gene3D" id="3.40.50.720">
    <property type="entry name" value="NAD(P)-binding Rossmann-like Domain"/>
    <property type="match status" value="1"/>
</dbReference>
<evidence type="ECO:0000313" key="2">
    <source>
        <dbReference type="EMBL" id="PSL58360.1"/>
    </source>
</evidence>
<evidence type="ECO:0000313" key="3">
    <source>
        <dbReference type="Proteomes" id="UP000241118"/>
    </source>
</evidence>
<dbReference type="InterPro" id="IPR002364">
    <property type="entry name" value="Quin_OxRdtase/zeta-crystal_CS"/>
</dbReference>
<sequence length="317" mass="33727">MILSTMTNEMRAVVVEAFGEPEALKVRAVAKPEPAMGEILVEVRAAGVNAFDWLVRRHGYWFSTPWVPGWDVSGVVAAVPAGENRFRVGDEVFGMPHLPRPAGAYAEYVAAPARHFARKPANVDHAQAAALPLAALTAWQVLTEAAGVKPGDRVLVHAAAGGVGHVAVQLAKALGAWVIGTASAGKHDLLRELGADELVDYRTRDFGELDDVDVVVDLVGGDYEERSMRVLKPGGVYVGLTDPSRLPELLVMAEALGVRAKTVSVAPDHAALEHLAGLVERGELRAVVAETFPLEDVVKAHEVGEANRTTGKLVLTV</sequence>